<comment type="caution">
    <text evidence="1">The sequence shown here is derived from an EMBL/GenBank/DDBJ whole genome shotgun (WGS) entry which is preliminary data.</text>
</comment>
<dbReference type="InterPro" id="IPR007435">
    <property type="entry name" value="DUF484"/>
</dbReference>
<dbReference type="Proteomes" id="UP000092649">
    <property type="component" value="Unassembled WGS sequence"/>
</dbReference>
<gene>
    <name evidence="1" type="ORF">QS62_08260</name>
</gene>
<dbReference type="PATRIC" id="fig|505341.3.peg.1657"/>
<evidence type="ECO:0008006" key="3">
    <source>
        <dbReference type="Google" id="ProtNLM"/>
    </source>
</evidence>
<dbReference type="RefSeq" id="WP_066108661.1">
    <property type="nucleotide sequence ID" value="NZ_JTJL01000044.1"/>
</dbReference>
<reference evidence="1 2" key="1">
    <citation type="submission" date="2014-11" db="EMBL/GenBank/DDBJ databases">
        <title>Pan-genome of Gallibacterium spp.</title>
        <authorList>
            <person name="Kudirkiene E."/>
            <person name="Bojesen A.M."/>
        </authorList>
    </citation>
    <scope>NUCLEOTIDE SEQUENCE [LARGE SCALE GENOMIC DNA]</scope>
    <source>
        <strain evidence="1 2">F150</strain>
    </source>
</reference>
<dbReference type="InterPro" id="IPR029016">
    <property type="entry name" value="GAF-like_dom_sf"/>
</dbReference>
<dbReference type="Pfam" id="PF04340">
    <property type="entry name" value="DUF484"/>
    <property type="match status" value="1"/>
</dbReference>
<accession>A0A1A7NTM2</accession>
<dbReference type="AlphaFoldDB" id="A0A1A7NTM2"/>
<dbReference type="PANTHER" id="PTHR38765">
    <property type="entry name" value="DUF484 DOMAIN-CONTAINING PROTEIN"/>
    <property type="match status" value="1"/>
</dbReference>
<organism evidence="1 2">
    <name type="scientific">Gallibacterium salpingitidis</name>
    <dbReference type="NCBI Taxonomy" id="505341"/>
    <lineage>
        <taxon>Bacteria</taxon>
        <taxon>Pseudomonadati</taxon>
        <taxon>Pseudomonadota</taxon>
        <taxon>Gammaproteobacteria</taxon>
        <taxon>Pasteurellales</taxon>
        <taxon>Pasteurellaceae</taxon>
        <taxon>Gallibacterium</taxon>
    </lineage>
</organism>
<name>A0A1A7NTM2_9PAST</name>
<dbReference type="PANTHER" id="PTHR38765:SF1">
    <property type="entry name" value="DUF484 DOMAIN-CONTAINING PROTEIN"/>
    <property type="match status" value="1"/>
</dbReference>
<protein>
    <recommendedName>
        <fullName evidence="3">DUF484 family protein</fullName>
    </recommendedName>
</protein>
<sequence>MQEIDAAFEQQIDDYLQTHPDYFARHLDLLDNLIIPHQRKGMISLVEAQLGRQREKISVLETTLNQVSNTVQQNETLFFSLLPLQQQLYQAKNFIDASQTLNQWAKELGLKQGKILLLKDAWQNKDLVQPQSWLDRKAFEIIRLERFGLQSFYLGKLTNREKSLLFLPEELPIGSVALCLLNHKLDHKPYHAVMVFTALHEGHFYRGQNTDFLETLVELVEPLLHQWLTYKK</sequence>
<dbReference type="OrthoDB" id="7065511at2"/>
<proteinExistence type="predicted"/>
<evidence type="ECO:0000313" key="1">
    <source>
        <dbReference type="EMBL" id="OBW92846.1"/>
    </source>
</evidence>
<dbReference type="EMBL" id="JTJL01000044">
    <property type="protein sequence ID" value="OBW92846.1"/>
    <property type="molecule type" value="Genomic_DNA"/>
</dbReference>
<dbReference type="Gene3D" id="3.30.450.40">
    <property type="match status" value="1"/>
</dbReference>
<evidence type="ECO:0000313" key="2">
    <source>
        <dbReference type="Proteomes" id="UP000092649"/>
    </source>
</evidence>
<keyword evidence="2" id="KW-1185">Reference proteome</keyword>